<protein>
    <recommendedName>
        <fullName evidence="1">Reverse transcriptase domain-containing protein</fullName>
    </recommendedName>
</protein>
<proteinExistence type="predicted"/>
<evidence type="ECO:0000313" key="3">
    <source>
        <dbReference type="Proteomes" id="UP000242715"/>
    </source>
</evidence>
<dbReference type="PANTHER" id="PTHR33116">
    <property type="entry name" value="REVERSE TRANSCRIPTASE ZINC-BINDING DOMAIN-CONTAINING PROTEIN-RELATED-RELATED"/>
    <property type="match status" value="1"/>
</dbReference>
<gene>
    <name evidence="2" type="ORF">TSUD_324180</name>
</gene>
<organism evidence="2 3">
    <name type="scientific">Trifolium subterraneum</name>
    <name type="common">Subterranean clover</name>
    <dbReference type="NCBI Taxonomy" id="3900"/>
    <lineage>
        <taxon>Eukaryota</taxon>
        <taxon>Viridiplantae</taxon>
        <taxon>Streptophyta</taxon>
        <taxon>Embryophyta</taxon>
        <taxon>Tracheophyta</taxon>
        <taxon>Spermatophyta</taxon>
        <taxon>Magnoliopsida</taxon>
        <taxon>eudicotyledons</taxon>
        <taxon>Gunneridae</taxon>
        <taxon>Pentapetalae</taxon>
        <taxon>rosids</taxon>
        <taxon>fabids</taxon>
        <taxon>Fabales</taxon>
        <taxon>Fabaceae</taxon>
        <taxon>Papilionoideae</taxon>
        <taxon>50 kb inversion clade</taxon>
        <taxon>NPAAA clade</taxon>
        <taxon>Hologalegina</taxon>
        <taxon>IRL clade</taxon>
        <taxon>Trifolieae</taxon>
        <taxon>Trifolium</taxon>
    </lineage>
</organism>
<dbReference type="Proteomes" id="UP000242715">
    <property type="component" value="Unassembled WGS sequence"/>
</dbReference>
<dbReference type="InterPro" id="IPR000477">
    <property type="entry name" value="RT_dom"/>
</dbReference>
<evidence type="ECO:0000259" key="1">
    <source>
        <dbReference type="PROSITE" id="PS50878"/>
    </source>
</evidence>
<dbReference type="PROSITE" id="PS50878">
    <property type="entry name" value="RT_POL"/>
    <property type="match status" value="1"/>
</dbReference>
<dbReference type="EMBL" id="DF974427">
    <property type="protein sequence ID" value="GAU48468.1"/>
    <property type="molecule type" value="Genomic_DNA"/>
</dbReference>
<dbReference type="AlphaFoldDB" id="A0A2Z6NWG3"/>
<accession>A0A2Z6NWG3</accession>
<reference evidence="3" key="1">
    <citation type="journal article" date="2017" name="Front. Plant Sci.">
        <title>Climate Clever Clovers: New Paradigm to Reduce the Environmental Footprint of Ruminants by Breeding Low Methanogenic Forages Utilizing Haplotype Variation.</title>
        <authorList>
            <person name="Kaur P."/>
            <person name="Appels R."/>
            <person name="Bayer P.E."/>
            <person name="Keeble-Gagnere G."/>
            <person name="Wang J."/>
            <person name="Hirakawa H."/>
            <person name="Shirasawa K."/>
            <person name="Vercoe P."/>
            <person name="Stefanova K."/>
            <person name="Durmic Z."/>
            <person name="Nichols P."/>
            <person name="Revell C."/>
            <person name="Isobe S.N."/>
            <person name="Edwards D."/>
            <person name="Erskine W."/>
        </authorList>
    </citation>
    <scope>NUCLEOTIDE SEQUENCE [LARGE SCALE GENOMIC DNA]</scope>
    <source>
        <strain evidence="3">cv. Daliak</strain>
    </source>
</reference>
<dbReference type="Pfam" id="PF00078">
    <property type="entry name" value="RVT_1"/>
    <property type="match status" value="1"/>
</dbReference>
<feature type="domain" description="Reverse transcriptase" evidence="1">
    <location>
        <begin position="1"/>
        <end position="136"/>
    </location>
</feature>
<keyword evidence="3" id="KW-1185">Reference proteome</keyword>
<name>A0A2Z6NWG3_TRISU</name>
<sequence length="413" mass="46995">MNGSQYGFFNCKRGIRQGDPLSPLLFCLAEEVLSRGISQLVSSGKMDLIKGTRTAQVHSHCLYVVDIIVFCKGKISCLNALKSLFTRYALTSGQIINPSKSTIYSGGVSQTRLAQIVNLIGFKIDSLPFNYLGVPIFKGRPKAIYFYLIADKIKAKLSAWKDSLVSIAGRAQLVKSVIQSMLIYSISVYSWPVSLLKSIETWSRNFIWSGDINKRKLVTMAWKKVCVPYVEGGLAIRSLRSLNEASNLKLCWELLKSNEDWAKLFISRVVRPGHIISHHINSSIWSGIKSEYQTVLMNSRWQIGNGLLVNIWEDAWCGDPLIQTFQIHANTLIWLPSKVNELIRSHQWCIPAYLNDLFPNLRSRVQQVIFPVEDLKDNFIWKASPNGDLSMKDAYEFKRLHIPEGNRIPYYQR</sequence>
<evidence type="ECO:0000313" key="2">
    <source>
        <dbReference type="EMBL" id="GAU48468.1"/>
    </source>
</evidence>
<dbReference type="OrthoDB" id="1935503at2759"/>
<dbReference type="PANTHER" id="PTHR33116:SF80">
    <property type="entry name" value="REVERSE TRANSCRIPTASE ZINC-BINDING DOMAIN-CONTAINING PROTEIN"/>
    <property type="match status" value="1"/>
</dbReference>